<sequence>MLKPGDPSGSAFLKVDPTYMQHWQQLFPQSQLKNGGITQLQPPDRVAVPVESLRQRPNLISSTSSSSALTPSSTSSSTPSVSSLAGLSQLSVPQIALFGQTLSSDIVSSDNTNLQAKELCISSSFKNDKGSRFKLTSDELDYYLYGQQRMEIIPLNNHTGDHNNRMYEFHGTYYSSGNIVFPLFKGGII</sequence>
<dbReference type="AlphaFoldDB" id="A0A060XBZ7"/>
<protein>
    <submittedName>
        <fullName evidence="2">Uncharacterized protein</fullName>
    </submittedName>
</protein>
<reference evidence="2" key="2">
    <citation type="submission" date="2014-03" db="EMBL/GenBank/DDBJ databases">
        <authorList>
            <person name="Genoscope - CEA"/>
        </authorList>
    </citation>
    <scope>NUCLEOTIDE SEQUENCE</scope>
</reference>
<dbReference type="STRING" id="8022.A0A060XBZ7"/>
<dbReference type="Proteomes" id="UP000193380">
    <property type="component" value="Unassembled WGS sequence"/>
</dbReference>
<organism evidence="2 3">
    <name type="scientific">Oncorhynchus mykiss</name>
    <name type="common">Rainbow trout</name>
    <name type="synonym">Salmo gairdneri</name>
    <dbReference type="NCBI Taxonomy" id="8022"/>
    <lineage>
        <taxon>Eukaryota</taxon>
        <taxon>Metazoa</taxon>
        <taxon>Chordata</taxon>
        <taxon>Craniata</taxon>
        <taxon>Vertebrata</taxon>
        <taxon>Euteleostomi</taxon>
        <taxon>Actinopterygii</taxon>
        <taxon>Neopterygii</taxon>
        <taxon>Teleostei</taxon>
        <taxon>Protacanthopterygii</taxon>
        <taxon>Salmoniformes</taxon>
        <taxon>Salmonidae</taxon>
        <taxon>Salmoninae</taxon>
        <taxon>Oncorhynchus</taxon>
    </lineage>
</organism>
<dbReference type="PaxDb" id="8022-A0A060XBZ7"/>
<evidence type="ECO:0000313" key="3">
    <source>
        <dbReference type="Proteomes" id="UP000193380"/>
    </source>
</evidence>
<dbReference type="EMBL" id="FR905193">
    <property type="protein sequence ID" value="CDQ77011.1"/>
    <property type="molecule type" value="Genomic_DNA"/>
</dbReference>
<evidence type="ECO:0000256" key="1">
    <source>
        <dbReference type="SAM" id="MobiDB-lite"/>
    </source>
</evidence>
<reference evidence="2" key="1">
    <citation type="journal article" date="2014" name="Nat. Commun.">
        <title>The rainbow trout genome provides novel insights into evolution after whole-genome duplication in vertebrates.</title>
        <authorList>
            <person name="Berthelot C."/>
            <person name="Brunet F."/>
            <person name="Chalopin D."/>
            <person name="Juanchich A."/>
            <person name="Bernard M."/>
            <person name="Noel B."/>
            <person name="Bento P."/>
            <person name="Da Silva C."/>
            <person name="Labadie K."/>
            <person name="Alberti A."/>
            <person name="Aury J.M."/>
            <person name="Louis A."/>
            <person name="Dehais P."/>
            <person name="Bardou P."/>
            <person name="Montfort J."/>
            <person name="Klopp C."/>
            <person name="Cabau C."/>
            <person name="Gaspin C."/>
            <person name="Thorgaard G.H."/>
            <person name="Boussaha M."/>
            <person name="Quillet E."/>
            <person name="Guyomard R."/>
            <person name="Galiana D."/>
            <person name="Bobe J."/>
            <person name="Volff J.N."/>
            <person name="Genet C."/>
            <person name="Wincker P."/>
            <person name="Jaillon O."/>
            <person name="Roest Crollius H."/>
            <person name="Guiguen Y."/>
        </authorList>
    </citation>
    <scope>NUCLEOTIDE SEQUENCE [LARGE SCALE GENOMIC DNA]</scope>
</reference>
<accession>A0A060XBZ7</accession>
<proteinExistence type="predicted"/>
<feature type="compositionally biased region" description="Low complexity" evidence="1">
    <location>
        <begin position="61"/>
        <end position="80"/>
    </location>
</feature>
<gene>
    <name evidence="2" type="ORF">GSONMT00060819001</name>
</gene>
<feature type="region of interest" description="Disordered" evidence="1">
    <location>
        <begin position="57"/>
        <end position="80"/>
    </location>
</feature>
<evidence type="ECO:0000313" key="2">
    <source>
        <dbReference type="EMBL" id="CDQ77011.1"/>
    </source>
</evidence>
<name>A0A060XBZ7_ONCMY</name>